<dbReference type="InterPro" id="IPR050763">
    <property type="entry name" value="ABC_transporter_ATP-binding"/>
</dbReference>
<evidence type="ECO:0000256" key="2">
    <source>
        <dbReference type="ARBA" id="ARBA00022448"/>
    </source>
</evidence>
<dbReference type="Gene3D" id="3.40.50.300">
    <property type="entry name" value="P-loop containing nucleotide triphosphate hydrolases"/>
    <property type="match status" value="1"/>
</dbReference>
<dbReference type="GO" id="GO:0005524">
    <property type="term" value="F:ATP binding"/>
    <property type="evidence" value="ECO:0007669"/>
    <property type="project" value="UniProtKB-KW"/>
</dbReference>
<dbReference type="RefSeq" id="WP_160818997.1">
    <property type="nucleotide sequence ID" value="NZ_JBHSXE010000001.1"/>
</dbReference>
<protein>
    <submittedName>
        <fullName evidence="7">ABC transporter ATP-binding protein</fullName>
    </submittedName>
</protein>
<reference evidence="8" key="1">
    <citation type="journal article" date="2019" name="Int. J. Syst. Evol. Microbiol.">
        <title>The Global Catalogue of Microorganisms (GCM) 10K type strain sequencing project: providing services to taxonomists for standard genome sequencing and annotation.</title>
        <authorList>
            <consortium name="The Broad Institute Genomics Platform"/>
            <consortium name="The Broad Institute Genome Sequencing Center for Infectious Disease"/>
            <person name="Wu L."/>
            <person name="Ma J."/>
        </authorList>
    </citation>
    <scope>NUCLEOTIDE SEQUENCE [LARGE SCALE GENOMIC DNA]</scope>
    <source>
        <strain evidence="8">JCM 3369</strain>
    </source>
</reference>
<comment type="subcellular location">
    <subcellularLocation>
        <location evidence="1">Cell membrane</location>
        <topology evidence="1">Peripheral membrane protein</topology>
    </subcellularLocation>
</comment>
<dbReference type="PANTHER" id="PTHR42711">
    <property type="entry name" value="ABC TRANSPORTER ATP-BINDING PROTEIN"/>
    <property type="match status" value="1"/>
</dbReference>
<dbReference type="Proteomes" id="UP001596380">
    <property type="component" value="Unassembled WGS sequence"/>
</dbReference>
<evidence type="ECO:0000256" key="4">
    <source>
        <dbReference type="ARBA" id="ARBA00022840"/>
    </source>
</evidence>
<evidence type="ECO:0000256" key="5">
    <source>
        <dbReference type="ARBA" id="ARBA00023251"/>
    </source>
</evidence>
<dbReference type="PROSITE" id="PS50893">
    <property type="entry name" value="ABC_TRANSPORTER_2"/>
    <property type="match status" value="1"/>
</dbReference>
<keyword evidence="4 7" id="KW-0067">ATP-binding</keyword>
<keyword evidence="8" id="KW-1185">Reference proteome</keyword>
<evidence type="ECO:0000256" key="3">
    <source>
        <dbReference type="ARBA" id="ARBA00022741"/>
    </source>
</evidence>
<evidence type="ECO:0000259" key="6">
    <source>
        <dbReference type="PROSITE" id="PS50893"/>
    </source>
</evidence>
<dbReference type="InterPro" id="IPR017871">
    <property type="entry name" value="ABC_transporter-like_CS"/>
</dbReference>
<dbReference type="InterPro" id="IPR003593">
    <property type="entry name" value="AAA+_ATPase"/>
</dbReference>
<gene>
    <name evidence="7" type="ORF">ACFQKB_42445</name>
</gene>
<dbReference type="SUPFAM" id="SSF52540">
    <property type="entry name" value="P-loop containing nucleoside triphosphate hydrolases"/>
    <property type="match status" value="1"/>
</dbReference>
<evidence type="ECO:0000256" key="1">
    <source>
        <dbReference type="ARBA" id="ARBA00004202"/>
    </source>
</evidence>
<keyword evidence="3" id="KW-0547">Nucleotide-binding</keyword>
<evidence type="ECO:0000313" key="7">
    <source>
        <dbReference type="EMBL" id="MFC6886482.1"/>
    </source>
</evidence>
<sequence>MAVIEATGLTKRYGARLALDGVSFSVGQGEIFGILGPNGAGKTTAVECVEGLRRPDEGAVRVLGLDPWRDGPELRQRIGVQLQESALPGAIKVGEALELYASFYRRPADPRGLLARWGLEERRDDRFGRLSGGQKQRLLIALALVGSPEVAFLDELSTGLDPSARRAAWGLVEEVRASGVTVVLISHFMDEVEELCDRVALFDGGRIVASGTPGELVDRAGGTHRMRFRPVGEPDLALLAEVPGVTRVERSGRHVVVSGAGDFATAVASALARHRILVADLRMDRHTLDDAYAALTGSASVGDETAGV</sequence>
<evidence type="ECO:0000313" key="8">
    <source>
        <dbReference type="Proteomes" id="UP001596380"/>
    </source>
</evidence>
<feature type="domain" description="ABC transporter" evidence="6">
    <location>
        <begin position="4"/>
        <end position="229"/>
    </location>
</feature>
<dbReference type="InterPro" id="IPR027417">
    <property type="entry name" value="P-loop_NTPase"/>
</dbReference>
<name>A0ABW2CYF1_9ACTN</name>
<dbReference type="InterPro" id="IPR003439">
    <property type="entry name" value="ABC_transporter-like_ATP-bd"/>
</dbReference>
<comment type="caution">
    <text evidence="7">The sequence shown here is derived from an EMBL/GenBank/DDBJ whole genome shotgun (WGS) entry which is preliminary data.</text>
</comment>
<dbReference type="SMART" id="SM00382">
    <property type="entry name" value="AAA"/>
    <property type="match status" value="1"/>
</dbReference>
<dbReference type="EMBL" id="JBHSXS010000054">
    <property type="protein sequence ID" value="MFC6886482.1"/>
    <property type="molecule type" value="Genomic_DNA"/>
</dbReference>
<proteinExistence type="predicted"/>
<accession>A0ABW2CYF1</accession>
<dbReference type="Pfam" id="PF00005">
    <property type="entry name" value="ABC_tran"/>
    <property type="match status" value="1"/>
</dbReference>
<dbReference type="PROSITE" id="PS00211">
    <property type="entry name" value="ABC_TRANSPORTER_1"/>
    <property type="match status" value="1"/>
</dbReference>
<keyword evidence="2" id="KW-0813">Transport</keyword>
<dbReference type="CDD" id="cd03230">
    <property type="entry name" value="ABC_DR_subfamily_A"/>
    <property type="match status" value="1"/>
</dbReference>
<dbReference type="PANTHER" id="PTHR42711:SF16">
    <property type="entry name" value="ABC TRANSPORTER ATP-BINDING PROTEIN"/>
    <property type="match status" value="1"/>
</dbReference>
<organism evidence="7 8">
    <name type="scientific">Actinomadura yumaensis</name>
    <dbReference type="NCBI Taxonomy" id="111807"/>
    <lineage>
        <taxon>Bacteria</taxon>
        <taxon>Bacillati</taxon>
        <taxon>Actinomycetota</taxon>
        <taxon>Actinomycetes</taxon>
        <taxon>Streptosporangiales</taxon>
        <taxon>Thermomonosporaceae</taxon>
        <taxon>Actinomadura</taxon>
    </lineage>
</organism>
<keyword evidence="5" id="KW-0046">Antibiotic resistance</keyword>